<dbReference type="AlphaFoldDB" id="A0A8H5LM17"/>
<keyword evidence="2" id="KW-0285">Flavoprotein</keyword>
<evidence type="ECO:0000256" key="6">
    <source>
        <dbReference type="SAM" id="MobiDB-lite"/>
    </source>
</evidence>
<dbReference type="InterPro" id="IPR050493">
    <property type="entry name" value="FAD-dep_Monooxygenase_BioMet"/>
</dbReference>
<organism evidence="8 9">
    <name type="scientific">Leucocoprinus leucothites</name>
    <dbReference type="NCBI Taxonomy" id="201217"/>
    <lineage>
        <taxon>Eukaryota</taxon>
        <taxon>Fungi</taxon>
        <taxon>Dikarya</taxon>
        <taxon>Basidiomycota</taxon>
        <taxon>Agaricomycotina</taxon>
        <taxon>Agaricomycetes</taxon>
        <taxon>Agaricomycetidae</taxon>
        <taxon>Agaricales</taxon>
        <taxon>Agaricineae</taxon>
        <taxon>Agaricaceae</taxon>
        <taxon>Leucocoprinus</taxon>
    </lineage>
</organism>
<evidence type="ECO:0000256" key="4">
    <source>
        <dbReference type="ARBA" id="ARBA00023002"/>
    </source>
</evidence>
<evidence type="ECO:0000259" key="7">
    <source>
        <dbReference type="Pfam" id="PF01494"/>
    </source>
</evidence>
<dbReference type="SUPFAM" id="SSF51905">
    <property type="entry name" value="FAD/NAD(P)-binding domain"/>
    <property type="match status" value="1"/>
</dbReference>
<gene>
    <name evidence="8" type="ORF">D9756_002530</name>
</gene>
<dbReference type="InterPro" id="IPR002938">
    <property type="entry name" value="FAD-bd"/>
</dbReference>
<evidence type="ECO:0000256" key="3">
    <source>
        <dbReference type="ARBA" id="ARBA00022827"/>
    </source>
</evidence>
<dbReference type="EMBL" id="JAACJO010000002">
    <property type="protein sequence ID" value="KAF5362108.1"/>
    <property type="molecule type" value="Genomic_DNA"/>
</dbReference>
<evidence type="ECO:0000313" key="9">
    <source>
        <dbReference type="Proteomes" id="UP000559027"/>
    </source>
</evidence>
<feature type="region of interest" description="Disordered" evidence="6">
    <location>
        <begin position="46"/>
        <end position="65"/>
    </location>
</feature>
<feature type="domain" description="FAD-binding" evidence="7">
    <location>
        <begin position="110"/>
        <end position="459"/>
    </location>
</feature>
<dbReference type="GO" id="GO:0004497">
    <property type="term" value="F:monooxygenase activity"/>
    <property type="evidence" value="ECO:0007669"/>
    <property type="project" value="UniProtKB-KW"/>
</dbReference>
<evidence type="ECO:0000313" key="8">
    <source>
        <dbReference type="EMBL" id="KAF5362108.1"/>
    </source>
</evidence>
<keyword evidence="4" id="KW-0560">Oxidoreductase</keyword>
<comment type="caution">
    <text evidence="8">The sequence shown here is derived from an EMBL/GenBank/DDBJ whole genome shotgun (WGS) entry which is preliminary data.</text>
</comment>
<dbReference type="InterPro" id="IPR036188">
    <property type="entry name" value="FAD/NAD-bd_sf"/>
</dbReference>
<evidence type="ECO:0000256" key="2">
    <source>
        <dbReference type="ARBA" id="ARBA00022630"/>
    </source>
</evidence>
<keyword evidence="3" id="KW-0274">FAD</keyword>
<dbReference type="PANTHER" id="PTHR13789">
    <property type="entry name" value="MONOOXYGENASE"/>
    <property type="match status" value="1"/>
</dbReference>
<accession>A0A8H5LM17</accession>
<keyword evidence="9" id="KW-1185">Reference proteome</keyword>
<dbReference type="PRINTS" id="PR00420">
    <property type="entry name" value="RNGMNOXGNASE"/>
</dbReference>
<dbReference type="OrthoDB" id="1878542at2759"/>
<protein>
    <recommendedName>
        <fullName evidence="7">FAD-binding domain-containing protein</fullName>
    </recommendedName>
</protein>
<evidence type="ECO:0000256" key="1">
    <source>
        <dbReference type="ARBA" id="ARBA00007992"/>
    </source>
</evidence>
<feature type="compositionally biased region" description="Low complexity" evidence="6">
    <location>
        <begin position="54"/>
        <end position="65"/>
    </location>
</feature>
<evidence type="ECO:0000256" key="5">
    <source>
        <dbReference type="ARBA" id="ARBA00023033"/>
    </source>
</evidence>
<dbReference type="Pfam" id="PF01494">
    <property type="entry name" value="FAD_binding_3"/>
    <property type="match status" value="1"/>
</dbReference>
<sequence length="537" mass="59651">MPIEDRIPGDTWTVPLPASRSLFLKPLAGRLLTLLRIPQTSLVPALSPSRRQDLSPARSPPSRRSLTLSTLRILETSGIGFMQNGDTINYLDGQMASLKVADGAPKLLIDMIVVGGGIGGLATAYALAKSGHRVQVLEKSSGLHQRAGGIRVPPNMTKILLAWGLHEMVQTALRCRKSRFHSLETGMLVGVLEWQEDIMQEAGAEFLIMHHNDLQEALYKLAVAAGATVRFRMPVQEVFFDKEKQQPSVVLQDSTKLTADVVIGADGSCSQVRKYVAPEVDVGVETNHSFYTVTVPTSEMQKDPELSEFASLHEWPIWMGNSRSAFGKSTVLSLLRHSENPQLRHCEQVEEGWDVTVPTSIINFRGCDPRIQRLFNISDSALRTKVVHRQIAEDWLDDSGSILLVGEAAHPLMPCTMQGPSLAMEDAAVLGKLMSHLSTREQIPQLLEAFPEVRHTRCLQVHGSESRNAMLVTLPPGEDRDRRDAGMSLSLRTDTTWDDTMLREQWEEIGDVFGYNAHEAAEDWWMKWGALVRPADY</sequence>
<keyword evidence="5" id="KW-0503">Monooxygenase</keyword>
<name>A0A8H5LM17_9AGAR</name>
<dbReference type="GO" id="GO:0071949">
    <property type="term" value="F:FAD binding"/>
    <property type="evidence" value="ECO:0007669"/>
    <property type="project" value="InterPro"/>
</dbReference>
<dbReference type="PANTHER" id="PTHR13789:SF306">
    <property type="entry name" value="HYDROXYLASE, PUTATIVE-RELATED"/>
    <property type="match status" value="1"/>
</dbReference>
<comment type="similarity">
    <text evidence="1">Belongs to the paxM FAD-dependent monooxygenase family.</text>
</comment>
<dbReference type="Proteomes" id="UP000559027">
    <property type="component" value="Unassembled WGS sequence"/>
</dbReference>
<proteinExistence type="inferred from homology"/>
<dbReference type="Gene3D" id="3.50.50.60">
    <property type="entry name" value="FAD/NAD(P)-binding domain"/>
    <property type="match status" value="1"/>
</dbReference>
<reference evidence="8 9" key="1">
    <citation type="journal article" date="2020" name="ISME J.">
        <title>Uncovering the hidden diversity of litter-decomposition mechanisms in mushroom-forming fungi.</title>
        <authorList>
            <person name="Floudas D."/>
            <person name="Bentzer J."/>
            <person name="Ahren D."/>
            <person name="Johansson T."/>
            <person name="Persson P."/>
            <person name="Tunlid A."/>
        </authorList>
    </citation>
    <scope>NUCLEOTIDE SEQUENCE [LARGE SCALE GENOMIC DNA]</scope>
    <source>
        <strain evidence="8 9">CBS 146.42</strain>
    </source>
</reference>